<evidence type="ECO:0008006" key="4">
    <source>
        <dbReference type="Google" id="ProtNLM"/>
    </source>
</evidence>
<name>A0A218WME6_PUNGR</name>
<evidence type="ECO:0000313" key="2">
    <source>
        <dbReference type="EMBL" id="OWM73773.1"/>
    </source>
</evidence>
<accession>A0A218WME6</accession>
<dbReference type="Gene3D" id="1.10.110.10">
    <property type="entry name" value="Plant lipid-transfer and hydrophobic proteins"/>
    <property type="match status" value="1"/>
</dbReference>
<feature type="signal peptide" evidence="1">
    <location>
        <begin position="1"/>
        <end position="19"/>
    </location>
</feature>
<protein>
    <recommendedName>
        <fullName evidence="4">Bifunctional inhibitor/plant lipid transfer protein/seed storage helical domain-containing protein</fullName>
    </recommendedName>
</protein>
<gene>
    <name evidence="2" type="ORF">CDL15_Pgr026877</name>
</gene>
<organism evidence="2 3">
    <name type="scientific">Punica granatum</name>
    <name type="common">Pomegranate</name>
    <dbReference type="NCBI Taxonomy" id="22663"/>
    <lineage>
        <taxon>Eukaryota</taxon>
        <taxon>Viridiplantae</taxon>
        <taxon>Streptophyta</taxon>
        <taxon>Embryophyta</taxon>
        <taxon>Tracheophyta</taxon>
        <taxon>Spermatophyta</taxon>
        <taxon>Magnoliopsida</taxon>
        <taxon>eudicotyledons</taxon>
        <taxon>Gunneridae</taxon>
        <taxon>Pentapetalae</taxon>
        <taxon>rosids</taxon>
        <taxon>malvids</taxon>
        <taxon>Myrtales</taxon>
        <taxon>Lythraceae</taxon>
        <taxon>Punica</taxon>
    </lineage>
</organism>
<dbReference type="SUPFAM" id="SSF47699">
    <property type="entry name" value="Bifunctional inhibitor/lipid-transfer protein/seed storage 2S albumin"/>
    <property type="match status" value="1"/>
</dbReference>
<feature type="chain" id="PRO_5012307279" description="Bifunctional inhibitor/plant lipid transfer protein/seed storage helical domain-containing protein" evidence="1">
    <location>
        <begin position="20"/>
        <end position="124"/>
    </location>
</feature>
<keyword evidence="1" id="KW-0732">Signal</keyword>
<dbReference type="Proteomes" id="UP000197138">
    <property type="component" value="Unassembled WGS sequence"/>
</dbReference>
<sequence length="124" mass="13041">MLNAALLLMFLGLVTRTEAGLVVGGDCGSVRTNISACTNLVGVNLQISSPSRECCVGLQNIAQAAANIGNATTCRCIRSIPQVLVPLRYNGQILNLAYDLCRYILGINGTATAGLPLQCFTQLI</sequence>
<reference evidence="3" key="1">
    <citation type="journal article" date="2017" name="Plant J.">
        <title>The pomegranate (Punica granatum L.) genome and the genomics of punicalagin biosynthesis.</title>
        <authorList>
            <person name="Qin G."/>
            <person name="Xu C."/>
            <person name="Ming R."/>
            <person name="Tang H."/>
            <person name="Guyot R."/>
            <person name="Kramer E.M."/>
            <person name="Hu Y."/>
            <person name="Yi X."/>
            <person name="Qi Y."/>
            <person name="Xu X."/>
            <person name="Gao Z."/>
            <person name="Pan H."/>
            <person name="Jian J."/>
            <person name="Tian Y."/>
            <person name="Yue Z."/>
            <person name="Xu Y."/>
        </authorList>
    </citation>
    <scope>NUCLEOTIDE SEQUENCE [LARGE SCALE GENOMIC DNA]</scope>
    <source>
        <strain evidence="3">cv. Dabenzi</strain>
    </source>
</reference>
<dbReference type="AlphaFoldDB" id="A0A218WME6"/>
<dbReference type="EMBL" id="MTKT01003950">
    <property type="protein sequence ID" value="OWM73773.1"/>
    <property type="molecule type" value="Genomic_DNA"/>
</dbReference>
<comment type="caution">
    <text evidence="2">The sequence shown here is derived from an EMBL/GenBank/DDBJ whole genome shotgun (WGS) entry which is preliminary data.</text>
</comment>
<dbReference type="InterPro" id="IPR036312">
    <property type="entry name" value="Bifun_inhib/LTP/seed_sf"/>
</dbReference>
<evidence type="ECO:0000313" key="3">
    <source>
        <dbReference type="Proteomes" id="UP000197138"/>
    </source>
</evidence>
<proteinExistence type="predicted"/>
<evidence type="ECO:0000256" key="1">
    <source>
        <dbReference type="SAM" id="SignalP"/>
    </source>
</evidence>